<keyword evidence="3" id="KW-0843">Virulence</keyword>
<dbReference type="EMBL" id="JELX01002526">
    <property type="protein sequence ID" value="KYF55104.1"/>
    <property type="molecule type" value="Genomic_DNA"/>
</dbReference>
<proteinExistence type="predicted"/>
<comment type="subcellular location">
    <subcellularLocation>
        <location evidence="1">Secreted</location>
    </subcellularLocation>
</comment>
<evidence type="ECO:0000256" key="1">
    <source>
        <dbReference type="ARBA" id="ARBA00004613"/>
    </source>
</evidence>
<keyword evidence="2" id="KW-0964">Secreted</keyword>
<dbReference type="Proteomes" id="UP000075604">
    <property type="component" value="Unassembled WGS sequence"/>
</dbReference>
<organism evidence="4 5">
    <name type="scientific">Sorangium cellulosum</name>
    <name type="common">Polyangium cellulosum</name>
    <dbReference type="NCBI Taxonomy" id="56"/>
    <lineage>
        <taxon>Bacteria</taxon>
        <taxon>Pseudomonadati</taxon>
        <taxon>Myxococcota</taxon>
        <taxon>Polyangia</taxon>
        <taxon>Polyangiales</taxon>
        <taxon>Polyangiaceae</taxon>
        <taxon>Sorangium</taxon>
    </lineage>
</organism>
<protein>
    <recommendedName>
        <fullName evidence="6">Secreted protein</fullName>
    </recommendedName>
</protein>
<name>A0A150PHH2_SORCE</name>
<evidence type="ECO:0008006" key="6">
    <source>
        <dbReference type="Google" id="ProtNLM"/>
    </source>
</evidence>
<accession>A0A150PHH2</accession>
<reference evidence="4 5" key="1">
    <citation type="submission" date="2014-02" db="EMBL/GenBank/DDBJ databases">
        <title>The small core and large imbalanced accessory genome model reveals a collaborative survival strategy of Sorangium cellulosum strains in nature.</title>
        <authorList>
            <person name="Han K."/>
            <person name="Peng R."/>
            <person name="Blom J."/>
            <person name="Li Y.-Z."/>
        </authorList>
    </citation>
    <scope>NUCLEOTIDE SEQUENCE [LARGE SCALE GENOMIC DNA]</scope>
    <source>
        <strain evidence="4 5">So0157-18</strain>
    </source>
</reference>
<dbReference type="Pfam" id="PF03534">
    <property type="entry name" value="SpvB"/>
    <property type="match status" value="1"/>
</dbReference>
<dbReference type="InterPro" id="IPR003284">
    <property type="entry name" value="Sal_SpvB"/>
</dbReference>
<dbReference type="GO" id="GO:0005576">
    <property type="term" value="C:extracellular region"/>
    <property type="evidence" value="ECO:0007669"/>
    <property type="project" value="UniProtKB-SubCell"/>
</dbReference>
<evidence type="ECO:0000313" key="5">
    <source>
        <dbReference type="Proteomes" id="UP000075604"/>
    </source>
</evidence>
<feature type="non-terminal residue" evidence="4">
    <location>
        <position position="126"/>
    </location>
</feature>
<gene>
    <name evidence="4" type="ORF">BE04_00865</name>
</gene>
<sequence>MLVSCVLAQAGCSCSPELPPVRHHGTIACRTRDTSAPPRAGRAPGVTTVSAGAMAGTFSVTSSGEAVYVMPLTAVAGRAGVEPRLAIQFDSSAGEGVLGLGFSIAGLSAITRCPKNLAQDGEIRGV</sequence>
<evidence type="ECO:0000256" key="3">
    <source>
        <dbReference type="ARBA" id="ARBA00023026"/>
    </source>
</evidence>
<dbReference type="AlphaFoldDB" id="A0A150PHH2"/>
<dbReference type="GO" id="GO:0005737">
    <property type="term" value="C:cytoplasm"/>
    <property type="evidence" value="ECO:0007669"/>
    <property type="project" value="InterPro"/>
</dbReference>
<evidence type="ECO:0000313" key="4">
    <source>
        <dbReference type="EMBL" id="KYF55104.1"/>
    </source>
</evidence>
<evidence type="ECO:0000256" key="2">
    <source>
        <dbReference type="ARBA" id="ARBA00022525"/>
    </source>
</evidence>
<comment type="caution">
    <text evidence="4">The sequence shown here is derived from an EMBL/GenBank/DDBJ whole genome shotgun (WGS) entry which is preliminary data.</text>
</comment>